<evidence type="ECO:0000256" key="1">
    <source>
        <dbReference type="ARBA" id="ARBA00004141"/>
    </source>
</evidence>
<dbReference type="EMBL" id="DVMY01000085">
    <property type="protein sequence ID" value="HIU37721.1"/>
    <property type="molecule type" value="Genomic_DNA"/>
</dbReference>
<comment type="caution">
    <text evidence="8">The sequence shown here is derived from an EMBL/GenBank/DDBJ whole genome shotgun (WGS) entry which is preliminary data.</text>
</comment>
<reference evidence="8" key="2">
    <citation type="journal article" date="2021" name="PeerJ">
        <title>Extensive microbial diversity within the chicken gut microbiome revealed by metagenomics and culture.</title>
        <authorList>
            <person name="Gilroy R."/>
            <person name="Ravi A."/>
            <person name="Getino M."/>
            <person name="Pursley I."/>
            <person name="Horton D.L."/>
            <person name="Alikhan N.F."/>
            <person name="Baker D."/>
            <person name="Gharbi K."/>
            <person name="Hall N."/>
            <person name="Watson M."/>
            <person name="Adriaenssens E.M."/>
            <person name="Foster-Nyarko E."/>
            <person name="Jarju S."/>
            <person name="Secka A."/>
            <person name="Antonio M."/>
            <person name="Oren A."/>
            <person name="Chaudhuri R.R."/>
            <person name="La Ragione R."/>
            <person name="Hildebrand F."/>
            <person name="Pallen M.J."/>
        </authorList>
    </citation>
    <scope>NUCLEOTIDE SEQUENCE</scope>
    <source>
        <strain evidence="8">7463</strain>
    </source>
</reference>
<dbReference type="PANTHER" id="PTHR34857:SF2">
    <property type="entry name" value="SLL0384 PROTEIN"/>
    <property type="match status" value="1"/>
</dbReference>
<comment type="subcellular location">
    <subcellularLocation>
        <location evidence="1">Membrane</location>
        <topology evidence="1">Multi-pass membrane protein</topology>
    </subcellularLocation>
</comment>
<keyword evidence="5 7" id="KW-1133">Transmembrane helix</keyword>
<feature type="transmembrane region" description="Helical" evidence="7">
    <location>
        <begin position="15"/>
        <end position="48"/>
    </location>
</feature>
<keyword evidence="3" id="KW-1003">Cell membrane</keyword>
<evidence type="ECO:0000256" key="5">
    <source>
        <dbReference type="ARBA" id="ARBA00022989"/>
    </source>
</evidence>
<dbReference type="CDD" id="cd16914">
    <property type="entry name" value="EcfT"/>
    <property type="match status" value="1"/>
</dbReference>
<reference evidence="8" key="1">
    <citation type="submission" date="2020-10" db="EMBL/GenBank/DDBJ databases">
        <authorList>
            <person name="Gilroy R."/>
        </authorList>
    </citation>
    <scope>NUCLEOTIDE SEQUENCE</scope>
    <source>
        <strain evidence="8">7463</strain>
    </source>
</reference>
<keyword evidence="6 7" id="KW-0472">Membrane</keyword>
<dbReference type="InterPro" id="IPR003339">
    <property type="entry name" value="ABC/ECF_trnsptr_transmembrane"/>
</dbReference>
<evidence type="ECO:0000313" key="9">
    <source>
        <dbReference type="Proteomes" id="UP000824083"/>
    </source>
</evidence>
<keyword evidence="4 7" id="KW-0812">Transmembrane</keyword>
<accession>A0A9D1LGB5</accession>
<evidence type="ECO:0000256" key="6">
    <source>
        <dbReference type="ARBA" id="ARBA00023136"/>
    </source>
</evidence>
<gene>
    <name evidence="8" type="ORF">IAC56_05550</name>
</gene>
<organism evidence="8 9">
    <name type="scientific">Candidatus Aphodousia faecigallinarum</name>
    <dbReference type="NCBI Taxonomy" id="2840677"/>
    <lineage>
        <taxon>Bacteria</taxon>
        <taxon>Pseudomonadati</taxon>
        <taxon>Pseudomonadota</taxon>
        <taxon>Betaproteobacteria</taxon>
        <taxon>Burkholderiales</taxon>
        <taxon>Sutterellaceae</taxon>
        <taxon>Sutterellaceae incertae sedis</taxon>
        <taxon>Candidatus Aphodousia</taxon>
    </lineage>
</organism>
<evidence type="ECO:0000256" key="7">
    <source>
        <dbReference type="SAM" id="Phobius"/>
    </source>
</evidence>
<dbReference type="InterPro" id="IPR051611">
    <property type="entry name" value="ECF_transporter_component"/>
</dbReference>
<dbReference type="GO" id="GO:0005886">
    <property type="term" value="C:plasma membrane"/>
    <property type="evidence" value="ECO:0007669"/>
    <property type="project" value="UniProtKB-ARBA"/>
</dbReference>
<dbReference type="AlphaFoldDB" id="A0A9D1LGB5"/>
<comment type="similarity">
    <text evidence="2">Belongs to the CbiQ family.</text>
</comment>
<evidence type="ECO:0000256" key="2">
    <source>
        <dbReference type="ARBA" id="ARBA00008564"/>
    </source>
</evidence>
<feature type="transmembrane region" description="Helical" evidence="7">
    <location>
        <begin position="91"/>
        <end position="111"/>
    </location>
</feature>
<feature type="transmembrane region" description="Helical" evidence="7">
    <location>
        <begin position="224"/>
        <end position="244"/>
    </location>
</feature>
<evidence type="ECO:0000313" key="8">
    <source>
        <dbReference type="EMBL" id="HIU37721.1"/>
    </source>
</evidence>
<dbReference type="Pfam" id="PF02361">
    <property type="entry name" value="CbiQ"/>
    <property type="match status" value="1"/>
</dbReference>
<name>A0A9D1LGB5_9BURK</name>
<feature type="transmembrane region" description="Helical" evidence="7">
    <location>
        <begin position="55"/>
        <end position="79"/>
    </location>
</feature>
<proteinExistence type="inferred from homology"/>
<evidence type="ECO:0000256" key="4">
    <source>
        <dbReference type="ARBA" id="ARBA00022692"/>
    </source>
</evidence>
<protein>
    <submittedName>
        <fullName evidence="8">Energy-coupling factor transporter transmembrane protein EcfT</fullName>
    </submittedName>
</protein>
<evidence type="ECO:0000256" key="3">
    <source>
        <dbReference type="ARBA" id="ARBA00022475"/>
    </source>
</evidence>
<dbReference type="Proteomes" id="UP000824083">
    <property type="component" value="Unassembled WGS sequence"/>
</dbReference>
<sequence>MCTSVLTQIDARTKLLLTLLGAITTVAFSSLAAQLVLFVMSLLMTLLIKRVTLVLVLYGLMALMMGLAIGCTAIITLFIPDLGEMTVQNLLIPFLRGLTMMNLVMGLALSTKIENIMAALSQLRLPFIITLPSTVMIRFIPTFAHDVSQVWETLKIRGWQLNFKMLCSHPLLCARLVFTPILFRALKSSEALGVAAELKGLDRGLGQHAAKAFSSDQGFTHKDWLAFTLCLGTVTVALLAEIYLGDWGINPGSPRLP</sequence>
<dbReference type="PANTHER" id="PTHR34857">
    <property type="entry name" value="SLL0384 PROTEIN"/>
    <property type="match status" value="1"/>
</dbReference>